<dbReference type="AlphaFoldDB" id="A0A0L6VIB3"/>
<comment type="caution">
    <text evidence="1">The sequence shown here is derived from an EMBL/GenBank/DDBJ whole genome shotgun (WGS) entry which is preliminary data.</text>
</comment>
<proteinExistence type="predicted"/>
<gene>
    <name evidence="1" type="ORF">VP01_15448g1</name>
</gene>
<dbReference type="EMBL" id="LAVV01006051">
    <property type="protein sequence ID" value="KNZ60503.1"/>
    <property type="molecule type" value="Genomic_DNA"/>
</dbReference>
<sequence>MAEELILVIQESAGLKANGNHVSFDVKLGEVEQAVDETPGLHRDTVSCLLRYVQMCIGDCQVWVMIDRGSMVNSLGRGLAPSTGQHQAARNWWAQV</sequence>
<keyword evidence="2" id="KW-1185">Reference proteome</keyword>
<dbReference type="Proteomes" id="UP000037035">
    <property type="component" value="Unassembled WGS sequence"/>
</dbReference>
<evidence type="ECO:0000313" key="2">
    <source>
        <dbReference type="Proteomes" id="UP000037035"/>
    </source>
</evidence>
<protein>
    <submittedName>
        <fullName evidence="1">Uncharacterized protein</fullName>
    </submittedName>
</protein>
<accession>A0A0L6VIB3</accession>
<reference evidence="1 2" key="1">
    <citation type="submission" date="2015-08" db="EMBL/GenBank/DDBJ databases">
        <title>Next Generation Sequencing and Analysis of the Genome of Puccinia sorghi L Schw, the Causal Agent of Maize Common Rust.</title>
        <authorList>
            <person name="Rochi L."/>
            <person name="Burguener G."/>
            <person name="Darino M."/>
            <person name="Turjanski A."/>
            <person name="Kreff E."/>
            <person name="Dieguez M.J."/>
            <person name="Sacco F."/>
        </authorList>
    </citation>
    <scope>NUCLEOTIDE SEQUENCE [LARGE SCALE GENOMIC DNA]</scope>
    <source>
        <strain evidence="1 2">RO10H11247</strain>
    </source>
</reference>
<organism evidence="1 2">
    <name type="scientific">Puccinia sorghi</name>
    <dbReference type="NCBI Taxonomy" id="27349"/>
    <lineage>
        <taxon>Eukaryota</taxon>
        <taxon>Fungi</taxon>
        <taxon>Dikarya</taxon>
        <taxon>Basidiomycota</taxon>
        <taxon>Pucciniomycotina</taxon>
        <taxon>Pucciniomycetes</taxon>
        <taxon>Pucciniales</taxon>
        <taxon>Pucciniaceae</taxon>
        <taxon>Puccinia</taxon>
    </lineage>
</organism>
<evidence type="ECO:0000313" key="1">
    <source>
        <dbReference type="EMBL" id="KNZ60503.1"/>
    </source>
</evidence>
<dbReference type="VEuPathDB" id="FungiDB:VP01_15448g1"/>
<name>A0A0L6VIB3_9BASI</name>